<reference evidence="1 2" key="1">
    <citation type="submission" date="2017-08" db="EMBL/GenBank/DDBJ databases">
        <title>Reclassification of Bisgaard taxon 37 and 44.</title>
        <authorList>
            <person name="Christensen H."/>
        </authorList>
    </citation>
    <scope>NUCLEOTIDE SEQUENCE [LARGE SCALE GENOMIC DNA]</scope>
    <source>
        <strain evidence="1 2">111</strain>
    </source>
</reference>
<gene>
    <name evidence="1" type="ORF">CKF58_02645</name>
</gene>
<keyword evidence="2" id="KW-1185">Reference proteome</keyword>
<evidence type="ECO:0000313" key="1">
    <source>
        <dbReference type="EMBL" id="RIY39187.1"/>
    </source>
</evidence>
<name>A0A3A1YT24_9GAMM</name>
<sequence length="211" mass="24382">MQKLWRLVGLVGLGIVSIMPSQAGTYFFTHKYLQNPQLSVTDYDYYYGSVDLSALHIDMQRSITQIEKQLNYYTNFTKRDLVQILVSSVPSFSPYLKAIQNNQLTSYKPIAANQTYSQYLNEYVDFCTNQSPMRVKTYRYNCAMLIKVFTLLAQLPDDFIRELNQVAMNPDLARKFSANADRFLRAIGKVEDPDSEANRILKLYYGISITQ</sequence>
<dbReference type="EMBL" id="NRJG01000039">
    <property type="protein sequence ID" value="RIY39187.1"/>
    <property type="molecule type" value="Genomic_DNA"/>
</dbReference>
<dbReference type="AlphaFoldDB" id="A0A3A1YT24"/>
<organism evidence="1 2">
    <name type="scientific">Psittacicella hinzii</name>
    <dbReference type="NCBI Taxonomy" id="2028575"/>
    <lineage>
        <taxon>Bacteria</taxon>
        <taxon>Pseudomonadati</taxon>
        <taxon>Pseudomonadota</taxon>
        <taxon>Gammaproteobacteria</taxon>
        <taxon>Pasteurellales</taxon>
        <taxon>Psittacicellaceae</taxon>
        <taxon>Psittacicella</taxon>
    </lineage>
</organism>
<proteinExistence type="predicted"/>
<evidence type="ECO:0000313" key="2">
    <source>
        <dbReference type="Proteomes" id="UP000265916"/>
    </source>
</evidence>
<protein>
    <submittedName>
        <fullName evidence="1">Uncharacterized protein</fullName>
    </submittedName>
</protein>
<comment type="caution">
    <text evidence="1">The sequence shown here is derived from an EMBL/GenBank/DDBJ whole genome shotgun (WGS) entry which is preliminary data.</text>
</comment>
<accession>A0A3A1YT24</accession>
<dbReference type="RefSeq" id="WP_119530628.1">
    <property type="nucleotide sequence ID" value="NZ_JBHSSP010000022.1"/>
</dbReference>
<dbReference type="Proteomes" id="UP000265916">
    <property type="component" value="Unassembled WGS sequence"/>
</dbReference>